<protein>
    <submittedName>
        <fullName evidence="2">Uncharacterized protein</fullName>
    </submittedName>
</protein>
<dbReference type="Proteomes" id="UP000565572">
    <property type="component" value="Unassembled WGS sequence"/>
</dbReference>
<evidence type="ECO:0000313" key="3">
    <source>
        <dbReference type="Proteomes" id="UP000565572"/>
    </source>
</evidence>
<keyword evidence="3" id="KW-1185">Reference proteome</keyword>
<comment type="caution">
    <text evidence="2">The sequence shown here is derived from an EMBL/GenBank/DDBJ whole genome shotgun (WGS) entry which is preliminary data.</text>
</comment>
<organism evidence="2 3">
    <name type="scientific">Microlunatus antarcticus</name>
    <dbReference type="NCBI Taxonomy" id="53388"/>
    <lineage>
        <taxon>Bacteria</taxon>
        <taxon>Bacillati</taxon>
        <taxon>Actinomycetota</taxon>
        <taxon>Actinomycetes</taxon>
        <taxon>Propionibacteriales</taxon>
        <taxon>Propionibacteriaceae</taxon>
        <taxon>Microlunatus</taxon>
    </lineage>
</organism>
<evidence type="ECO:0000256" key="1">
    <source>
        <dbReference type="SAM" id="MobiDB-lite"/>
    </source>
</evidence>
<name>A0A7W5JV23_9ACTN</name>
<proteinExistence type="predicted"/>
<sequence>MRRDHAALARKFSFRVQAPPAPRRPTPSKDIIASTRSTDLDLSAPPTTDTEPRPEFLELVGRLSATYCPPLLTTEVVDASRAALVGRARGPLDEVEVLARSALDARLAEAASRPTGPQQS</sequence>
<evidence type="ECO:0000313" key="2">
    <source>
        <dbReference type="EMBL" id="MBB3326904.1"/>
    </source>
</evidence>
<gene>
    <name evidence="2" type="ORF">FHX39_001848</name>
</gene>
<accession>A0A7W5JV23</accession>
<feature type="region of interest" description="Disordered" evidence="1">
    <location>
        <begin position="1"/>
        <end position="53"/>
    </location>
</feature>
<dbReference type="EMBL" id="JACHZG010000001">
    <property type="protein sequence ID" value="MBB3326904.1"/>
    <property type="molecule type" value="Genomic_DNA"/>
</dbReference>
<dbReference type="AlphaFoldDB" id="A0A7W5JV23"/>
<reference evidence="2 3" key="1">
    <citation type="submission" date="2020-08" db="EMBL/GenBank/DDBJ databases">
        <title>Sequencing the genomes of 1000 actinobacteria strains.</title>
        <authorList>
            <person name="Klenk H.-P."/>
        </authorList>
    </citation>
    <scope>NUCLEOTIDE SEQUENCE [LARGE SCALE GENOMIC DNA]</scope>
    <source>
        <strain evidence="2 3">DSM 11053</strain>
    </source>
</reference>
<dbReference type="RefSeq" id="WP_183337775.1">
    <property type="nucleotide sequence ID" value="NZ_JACHZG010000001.1"/>
</dbReference>